<protein>
    <recommendedName>
        <fullName evidence="3">Lipoprotein</fullName>
    </recommendedName>
</protein>
<dbReference type="RefSeq" id="WP_013597397.1">
    <property type="nucleotide sequence ID" value="NC_015144.1"/>
</dbReference>
<sequence>MKKQILFTVISIILFGCSSDDYEENTTQQIPPVLEFNFDNQKFYNVVSYVNNHYSGWTWLSSDESMNTIISNISRHPNQSEETSDDIFIDVFNSNPIEVGKIYTGSNLSITINIDSKYWRCSDCDGEFVVTEIKDKKISGRFSGLLFNGLENKSITNGVFKNISMNE</sequence>
<keyword evidence="2" id="KW-1185">Reference proteome</keyword>
<reference evidence="1 2" key="1">
    <citation type="journal article" date="2011" name="Stand. Genomic Sci.">
        <title>Complete genome sequence of Weeksella virosa type strain (9751).</title>
        <authorList>
            <person name="Lang E."/>
            <person name="Teshima H."/>
            <person name="Lucas S."/>
            <person name="Lapidus A."/>
            <person name="Hammon N."/>
            <person name="Deshpande S."/>
            <person name="Nolan M."/>
            <person name="Cheng J.F."/>
            <person name="Pitluck S."/>
            <person name="Liolios K."/>
            <person name="Pagani I."/>
            <person name="Mikhailova N."/>
            <person name="Ivanova N."/>
            <person name="Mavromatis K."/>
            <person name="Pati A."/>
            <person name="Tapia R."/>
            <person name="Han C."/>
            <person name="Goodwin L."/>
            <person name="Chen A."/>
            <person name="Palaniappan K."/>
            <person name="Land M."/>
            <person name="Hauser L."/>
            <person name="Chang Y.J."/>
            <person name="Jeffries C.D."/>
            <person name="Brambilla E.M."/>
            <person name="Kopitz M."/>
            <person name="Rohde M."/>
            <person name="Goker M."/>
            <person name="Tindall B.J."/>
            <person name="Detter J.C."/>
            <person name="Woyke T."/>
            <person name="Bristow J."/>
            <person name="Eisen J.A."/>
            <person name="Markowitz V."/>
            <person name="Hugenholtz P."/>
            <person name="Klenk H.P."/>
            <person name="Kyrpides N.C."/>
        </authorList>
    </citation>
    <scope>NUCLEOTIDE SEQUENCE [LARGE SCALE GENOMIC DNA]</scope>
    <source>
        <strain evidence="2">ATCC 43766 / DSM 16922 / JCM 21250 / NBRC 16016 / NCTC 11634 / CL345/78</strain>
    </source>
</reference>
<dbReference type="HOGENOM" id="CLU_1593880_0_0_10"/>
<dbReference type="EMBL" id="CP002455">
    <property type="protein sequence ID" value="ADX67005.1"/>
    <property type="molecule type" value="Genomic_DNA"/>
</dbReference>
<reference evidence="2" key="2">
    <citation type="journal article" date="2011" name="Stand. Genomic Sci.">
        <title>Complete genome sequence of Weeksella virosa type strain (9751T).</title>
        <authorList>
            <person name="Lang E."/>
            <person name="Teshima H."/>
            <person name="Lucas S."/>
            <person name="Lapidus A."/>
            <person name="Hammon N."/>
            <person name="Deshpande S."/>
            <person name="Nolan M."/>
            <person name="Cheng J."/>
            <person name="Pitluck S."/>
            <person name="Liolios K."/>
            <person name="Pagani I."/>
            <person name="Mikhailova N."/>
            <person name="Ivanova N."/>
            <person name="Mavromatis K."/>
            <person name="Pati A."/>
            <person name="Tapia R."/>
            <person name="Han C."/>
            <person name="Goodwin L."/>
            <person name="Chen A."/>
            <person name="Palaniappan K."/>
            <person name="Land M."/>
            <person name="Hauser L."/>
            <person name="Chang Y."/>
            <person name="Jeffries C."/>
            <person name="Brambilla E."/>
            <person name="Kopitz M."/>
            <person name="Rohde M."/>
            <person name="Goker M."/>
            <person name="Tindall B."/>
            <person name="Detter J."/>
            <person name="Woyke T."/>
            <person name="Bristow J."/>
            <person name="Eisen J."/>
            <person name="Markowitz V."/>
            <person name="Hugenholtz P."/>
            <person name="Klenk H."/>
            <person name="Kyrpides N."/>
        </authorList>
    </citation>
    <scope>NUCLEOTIDE SEQUENCE [LARGE SCALE GENOMIC DNA]</scope>
    <source>
        <strain evidence="2">ATCC 43766 / DSM 16922 / JCM 21250 / NBRC 16016 / NCTC 11634 / CL345/78</strain>
    </source>
</reference>
<organism evidence="1 2">
    <name type="scientific">Weeksella virosa (strain ATCC 43766 / DSM 16922 / JCM 21250 / CCUG 30538 / CDC 9751 / IAM 14551 / NBRC 16016 / NCTC 11634 / CL345/78)</name>
    <dbReference type="NCBI Taxonomy" id="865938"/>
    <lineage>
        <taxon>Bacteria</taxon>
        <taxon>Pseudomonadati</taxon>
        <taxon>Bacteroidota</taxon>
        <taxon>Flavobacteriia</taxon>
        <taxon>Flavobacteriales</taxon>
        <taxon>Weeksellaceae</taxon>
        <taxon>Weeksella</taxon>
    </lineage>
</organism>
<evidence type="ECO:0000313" key="2">
    <source>
        <dbReference type="Proteomes" id="UP000008641"/>
    </source>
</evidence>
<dbReference type="OrthoDB" id="9781289at2"/>
<evidence type="ECO:0008006" key="3">
    <source>
        <dbReference type="Google" id="ProtNLM"/>
    </source>
</evidence>
<dbReference type="AlphaFoldDB" id="F0NY14"/>
<dbReference type="KEGG" id="wvi:Weevi_0283"/>
<dbReference type="Proteomes" id="UP000008641">
    <property type="component" value="Chromosome"/>
</dbReference>
<proteinExistence type="predicted"/>
<accession>F0NY14</accession>
<name>F0NY14_WEEVC</name>
<dbReference type="PROSITE" id="PS51257">
    <property type="entry name" value="PROKAR_LIPOPROTEIN"/>
    <property type="match status" value="1"/>
</dbReference>
<gene>
    <name evidence="1" type="ordered locus">Weevi_0283</name>
</gene>
<evidence type="ECO:0000313" key="1">
    <source>
        <dbReference type="EMBL" id="ADX67005.1"/>
    </source>
</evidence>
<dbReference type="STRING" id="865938.Weevi_0283"/>